<name>A0AAD9UWC0_ACRCE</name>
<dbReference type="EMBL" id="JARQWQ010000087">
    <property type="protein sequence ID" value="KAK2552348.1"/>
    <property type="molecule type" value="Genomic_DNA"/>
</dbReference>
<evidence type="ECO:0000313" key="2">
    <source>
        <dbReference type="Proteomes" id="UP001249851"/>
    </source>
</evidence>
<proteinExistence type="predicted"/>
<protein>
    <submittedName>
        <fullName evidence="1">Uncharacterized protein</fullName>
    </submittedName>
</protein>
<dbReference type="Proteomes" id="UP001249851">
    <property type="component" value="Unassembled WGS sequence"/>
</dbReference>
<keyword evidence="2" id="KW-1185">Reference proteome</keyword>
<reference evidence="1" key="2">
    <citation type="journal article" date="2023" name="Science">
        <title>Genomic signatures of disease resistance in endangered staghorn corals.</title>
        <authorList>
            <person name="Vollmer S.V."/>
            <person name="Selwyn J.D."/>
            <person name="Despard B.A."/>
            <person name="Roesel C.L."/>
        </authorList>
    </citation>
    <scope>NUCLEOTIDE SEQUENCE</scope>
    <source>
        <strain evidence="1">K2</strain>
    </source>
</reference>
<evidence type="ECO:0000313" key="1">
    <source>
        <dbReference type="EMBL" id="KAK2552348.1"/>
    </source>
</evidence>
<accession>A0AAD9UWC0</accession>
<sequence length="138" mass="15658">MEALNVVYYCFSAFPIASQDVSPGERHLKPVTIHRALLKGDMIDIFRDPQILEYDVDITIIGHNGKEEEGQGSGVLREVLTSFWQECFSSLTVDASEKVPNFRHDYQKGEWEAIGRIIIHLPSIFQSPCLQPLLQQKA</sequence>
<organism evidence="1 2">
    <name type="scientific">Acropora cervicornis</name>
    <name type="common">Staghorn coral</name>
    <dbReference type="NCBI Taxonomy" id="6130"/>
    <lineage>
        <taxon>Eukaryota</taxon>
        <taxon>Metazoa</taxon>
        <taxon>Cnidaria</taxon>
        <taxon>Anthozoa</taxon>
        <taxon>Hexacorallia</taxon>
        <taxon>Scleractinia</taxon>
        <taxon>Astrocoeniina</taxon>
        <taxon>Acroporidae</taxon>
        <taxon>Acropora</taxon>
    </lineage>
</organism>
<gene>
    <name evidence="1" type="ORF">P5673_026421</name>
</gene>
<dbReference type="AlphaFoldDB" id="A0AAD9UWC0"/>
<reference evidence="1" key="1">
    <citation type="journal article" date="2023" name="G3 (Bethesda)">
        <title>Whole genome assembly and annotation of the endangered Caribbean coral Acropora cervicornis.</title>
        <authorList>
            <person name="Selwyn J.D."/>
            <person name="Vollmer S.V."/>
        </authorList>
    </citation>
    <scope>NUCLEOTIDE SEQUENCE</scope>
    <source>
        <strain evidence="1">K2</strain>
    </source>
</reference>
<comment type="caution">
    <text evidence="1">The sequence shown here is derived from an EMBL/GenBank/DDBJ whole genome shotgun (WGS) entry which is preliminary data.</text>
</comment>